<evidence type="ECO:0000256" key="2">
    <source>
        <dbReference type="ARBA" id="ARBA00022801"/>
    </source>
</evidence>
<dbReference type="PRINTS" id="PR00922">
    <property type="entry name" value="DADACBPTASE3"/>
</dbReference>
<evidence type="ECO:0000256" key="1">
    <source>
        <dbReference type="ARBA" id="ARBA00006096"/>
    </source>
</evidence>
<keyword evidence="3" id="KW-0472">Membrane</keyword>
<dbReference type="InterPro" id="IPR000667">
    <property type="entry name" value="Peptidase_S13"/>
</dbReference>
<comment type="similarity">
    <text evidence="1">Belongs to the peptidase S13 family.</text>
</comment>
<dbReference type="InterPro" id="IPR012338">
    <property type="entry name" value="Beta-lactam/transpept-like"/>
</dbReference>
<dbReference type="Proteomes" id="UP001168528">
    <property type="component" value="Unassembled WGS sequence"/>
</dbReference>
<keyword evidence="4" id="KW-0121">Carboxypeptidase</keyword>
<evidence type="ECO:0000313" key="5">
    <source>
        <dbReference type="Proteomes" id="UP001168528"/>
    </source>
</evidence>
<dbReference type="SUPFAM" id="SSF56601">
    <property type="entry name" value="beta-lactamase/transpeptidase-like"/>
    <property type="match status" value="1"/>
</dbReference>
<keyword evidence="2 4" id="KW-0378">Hydrolase</keyword>
<comment type="caution">
    <text evidence="4">The sequence shown here is derived from an EMBL/GenBank/DDBJ whole genome shotgun (WGS) entry which is preliminary data.</text>
</comment>
<dbReference type="EC" id="3.4.16.4" evidence="4"/>
<proteinExistence type="inferred from homology"/>
<evidence type="ECO:0000256" key="3">
    <source>
        <dbReference type="SAM" id="Phobius"/>
    </source>
</evidence>
<organism evidence="4 5">
    <name type="scientific">Rhodocytophaga aerolata</name>
    <dbReference type="NCBI Taxonomy" id="455078"/>
    <lineage>
        <taxon>Bacteria</taxon>
        <taxon>Pseudomonadati</taxon>
        <taxon>Bacteroidota</taxon>
        <taxon>Cytophagia</taxon>
        <taxon>Cytophagales</taxon>
        <taxon>Rhodocytophagaceae</taxon>
        <taxon>Rhodocytophaga</taxon>
    </lineage>
</organism>
<keyword evidence="4" id="KW-0645">Protease</keyword>
<keyword evidence="3" id="KW-1133">Transmembrane helix</keyword>
<name>A0ABT8R2W2_9BACT</name>
<keyword evidence="3" id="KW-0812">Transmembrane</keyword>
<dbReference type="GO" id="GO:0009002">
    <property type="term" value="F:serine-type D-Ala-D-Ala carboxypeptidase activity"/>
    <property type="evidence" value="ECO:0007669"/>
    <property type="project" value="UniProtKB-EC"/>
</dbReference>
<dbReference type="EMBL" id="JAUKPO010000003">
    <property type="protein sequence ID" value="MDO1445991.1"/>
    <property type="molecule type" value="Genomic_DNA"/>
</dbReference>
<dbReference type="PANTHER" id="PTHR30023:SF0">
    <property type="entry name" value="PENICILLIN-SENSITIVE CARBOXYPEPTIDASE A"/>
    <property type="match status" value="1"/>
</dbReference>
<sequence>MAVKLLYFSCRTVLYLLVFSHIACISSPYKRIARRLHKTINTSAVFSSHFTGFALYDPSKQHMVYARQADKYFTPASNTKLFTLYTSLQILGDSIPALQYTLKNDSLIFWGTGDPSFLHPDLKSTKAYQFLCKRADTTLYYVSTYQGRPFGPGWAWDDYNDYYQPEKSAFPVYGNIVRFAVDSVKQIVPYPSFFSRYLIQDSIRPYKADIIQRDLSENLFTYYPNASQLSFTKDIPYKYSPSLLLQLLSDTLHKNITLLNKPSVTGEVHTLYSLPADTLYKRMMQESDNFLAEQLLLLCASTKWDTLESEKTIEFARETLLQDLPHKPIWRDGSGLSRYNLFTPASIVKLLEKMYKQIPQQRLFSLFPAGGQSGTLKNWYATATGQPYVYAKTGSLSNVHCLSGYLLTKKGTVLIFSFMHNNMVRPSSDIRKEMTTILQTLHERY</sequence>
<dbReference type="PANTHER" id="PTHR30023">
    <property type="entry name" value="D-ALANYL-D-ALANINE CARBOXYPEPTIDASE"/>
    <property type="match status" value="1"/>
</dbReference>
<dbReference type="Pfam" id="PF02113">
    <property type="entry name" value="Peptidase_S13"/>
    <property type="match status" value="1"/>
</dbReference>
<gene>
    <name evidence="4" type="ORF">Q0590_06990</name>
</gene>
<protein>
    <submittedName>
        <fullName evidence="4">D-alanyl-D-alanine carboxypeptidase</fullName>
        <ecNumber evidence="4">3.4.16.4</ecNumber>
    </submittedName>
</protein>
<keyword evidence="5" id="KW-1185">Reference proteome</keyword>
<evidence type="ECO:0000313" key="4">
    <source>
        <dbReference type="EMBL" id="MDO1445991.1"/>
    </source>
</evidence>
<dbReference type="RefSeq" id="WP_302036797.1">
    <property type="nucleotide sequence ID" value="NZ_JAUKPO010000003.1"/>
</dbReference>
<accession>A0ABT8R2W2</accession>
<dbReference type="Gene3D" id="3.40.710.10">
    <property type="entry name" value="DD-peptidase/beta-lactamase superfamily"/>
    <property type="match status" value="2"/>
</dbReference>
<feature type="transmembrane region" description="Helical" evidence="3">
    <location>
        <begin position="6"/>
        <end position="25"/>
    </location>
</feature>
<reference evidence="4" key="1">
    <citation type="submission" date="2023-07" db="EMBL/GenBank/DDBJ databases">
        <title>The genome sequence of Rhodocytophaga aerolata KACC 12507.</title>
        <authorList>
            <person name="Zhang X."/>
        </authorList>
    </citation>
    <scope>NUCLEOTIDE SEQUENCE</scope>
    <source>
        <strain evidence="4">KACC 12507</strain>
    </source>
</reference>